<evidence type="ECO:0000256" key="2">
    <source>
        <dbReference type="ARBA" id="ARBA00008507"/>
    </source>
</evidence>
<proteinExistence type="inferred from homology"/>
<evidence type="ECO:0000313" key="7">
    <source>
        <dbReference type="Proteomes" id="UP000838878"/>
    </source>
</evidence>
<feature type="domain" description="DML1/Misato tubulin" evidence="5">
    <location>
        <begin position="127"/>
        <end position="317"/>
    </location>
</feature>
<keyword evidence="3" id="KW-0496">Mitochondrion</keyword>
<dbReference type="PANTHER" id="PTHR13391">
    <property type="entry name" value="MITOCHONDRIAL DISTRIBUTION REGULATOR MISATO"/>
    <property type="match status" value="1"/>
</dbReference>
<dbReference type="Pfam" id="PF14881">
    <property type="entry name" value="Tubulin_3"/>
    <property type="match status" value="1"/>
</dbReference>
<dbReference type="InterPro" id="IPR029209">
    <property type="entry name" value="DML1/Misato_tubulin"/>
</dbReference>
<sequence length="543" mass="62299">MTTREIVTLQFGHYANYVGAHFWNIQELSFDYTGTVKTECNHDVLYREGQTANGEVTYTPRLLLVDLKGSLKTLQTSGGFEESNPEENVPWNVVEKIAEPEAKKNNFLQDIDSEATEIVNKQYDLDQDVTTWTDYLYPRFHPRTINVINEYQHGNENENFEINLFGQSIWKSYFGDSFADKIRKYVEECDSMQGFQVNFDCTDGFAGLALSCVEHLSDEYTKSILAYPIIPSFFTDNNPTTEDEREKSTLKDSSRLVNIALSIEELSQYANLYVPLCTGEKGWRKPGNPRLFDYISYKPDLYYHTSALLASAIDTLSQKYRHKGSTYTMSDMCADMTGYGRKMAAASLGMPFAINESEYLIEYLNNTTKPLYKSITPSCKIATDKLFQLITVRGIPESYLKAPLKQAKEQMNIPAYRCNNVKEMFELYFQANNFLSATNVTVCEKALELKTPFPSFFSDSLNKYGFVTKGNESMKVESCPVIAGLHNGNFMADMIEKLHRDVSRIKFTKLHKFQQEGLEYADYKESLDRLAEFKDNYEDNFEL</sequence>
<dbReference type="Gene3D" id="3.40.50.1440">
    <property type="entry name" value="Tubulin/FtsZ, GTPase domain"/>
    <property type="match status" value="1"/>
</dbReference>
<organism evidence="6 7">
    <name type="scientific">Brenthis ino</name>
    <name type="common">lesser marbled fritillary</name>
    <dbReference type="NCBI Taxonomy" id="405034"/>
    <lineage>
        <taxon>Eukaryota</taxon>
        <taxon>Metazoa</taxon>
        <taxon>Ecdysozoa</taxon>
        <taxon>Arthropoda</taxon>
        <taxon>Hexapoda</taxon>
        <taxon>Insecta</taxon>
        <taxon>Pterygota</taxon>
        <taxon>Neoptera</taxon>
        <taxon>Endopterygota</taxon>
        <taxon>Lepidoptera</taxon>
        <taxon>Glossata</taxon>
        <taxon>Ditrysia</taxon>
        <taxon>Papilionoidea</taxon>
        <taxon>Nymphalidae</taxon>
        <taxon>Heliconiinae</taxon>
        <taxon>Argynnini</taxon>
        <taxon>Brenthis</taxon>
    </lineage>
</organism>
<dbReference type="AlphaFoldDB" id="A0A8J9V017"/>
<reference evidence="6" key="1">
    <citation type="submission" date="2021-12" db="EMBL/GenBank/DDBJ databases">
        <authorList>
            <person name="Martin H S."/>
        </authorList>
    </citation>
    <scope>NUCLEOTIDE SEQUENCE</scope>
</reference>
<dbReference type="GO" id="GO:0005739">
    <property type="term" value="C:mitochondrion"/>
    <property type="evidence" value="ECO:0007669"/>
    <property type="project" value="UniProtKB-SubCell"/>
</dbReference>
<dbReference type="SUPFAM" id="SSF52490">
    <property type="entry name" value="Tubulin nucleotide-binding domain-like"/>
    <property type="match status" value="1"/>
</dbReference>
<evidence type="ECO:0000259" key="5">
    <source>
        <dbReference type="Pfam" id="PF14881"/>
    </source>
</evidence>
<dbReference type="GO" id="GO:0007005">
    <property type="term" value="P:mitochondrion organization"/>
    <property type="evidence" value="ECO:0007669"/>
    <property type="project" value="InterPro"/>
</dbReference>
<dbReference type="PANTHER" id="PTHR13391:SF0">
    <property type="entry name" value="PROTEIN MISATO HOMOLOG 1"/>
    <property type="match status" value="1"/>
</dbReference>
<accession>A0A8J9V017</accession>
<dbReference type="Proteomes" id="UP000838878">
    <property type="component" value="Chromosome 7"/>
</dbReference>
<dbReference type="InterPro" id="IPR049942">
    <property type="entry name" value="DML1/Misato"/>
</dbReference>
<gene>
    <name evidence="6" type="ORF">BINO364_LOCUS14071</name>
</gene>
<comment type="similarity">
    <text evidence="2">Belongs to the misato family.</text>
</comment>
<feature type="domain" description="Misato Segment II tubulin-like" evidence="4">
    <location>
        <begin position="4"/>
        <end position="112"/>
    </location>
</feature>
<dbReference type="OrthoDB" id="271881at2759"/>
<dbReference type="InterPro" id="IPR036525">
    <property type="entry name" value="Tubulin/FtsZ_GTPase_sf"/>
</dbReference>
<evidence type="ECO:0008006" key="8">
    <source>
        <dbReference type="Google" id="ProtNLM"/>
    </source>
</evidence>
<dbReference type="CDD" id="cd06060">
    <property type="entry name" value="misato"/>
    <property type="match status" value="1"/>
</dbReference>
<feature type="non-terminal residue" evidence="6">
    <location>
        <position position="543"/>
    </location>
</feature>
<evidence type="ECO:0000259" key="4">
    <source>
        <dbReference type="Pfam" id="PF10644"/>
    </source>
</evidence>
<evidence type="ECO:0000313" key="6">
    <source>
        <dbReference type="EMBL" id="CAH0728902.1"/>
    </source>
</evidence>
<protein>
    <recommendedName>
        <fullName evidence="8">Protein misato</fullName>
    </recommendedName>
</protein>
<keyword evidence="7" id="KW-1185">Reference proteome</keyword>
<name>A0A8J9V017_9NEOP</name>
<evidence type="ECO:0000256" key="1">
    <source>
        <dbReference type="ARBA" id="ARBA00004173"/>
    </source>
</evidence>
<evidence type="ECO:0000256" key="3">
    <source>
        <dbReference type="ARBA" id="ARBA00023128"/>
    </source>
</evidence>
<dbReference type="Pfam" id="PF10644">
    <property type="entry name" value="Misat_Tub_SegII"/>
    <property type="match status" value="1"/>
</dbReference>
<dbReference type="InterPro" id="IPR019605">
    <property type="entry name" value="Misato_II_tubulin-like"/>
</dbReference>
<comment type="subcellular location">
    <subcellularLocation>
        <location evidence="1">Mitochondrion</location>
    </subcellularLocation>
</comment>
<dbReference type="EMBL" id="OV170227">
    <property type="protein sequence ID" value="CAH0728902.1"/>
    <property type="molecule type" value="Genomic_DNA"/>
</dbReference>